<dbReference type="PROSITE" id="PS51384">
    <property type="entry name" value="FAD_FR"/>
    <property type="match status" value="1"/>
</dbReference>
<dbReference type="InterPro" id="IPR050415">
    <property type="entry name" value="MRET"/>
</dbReference>
<feature type="domain" description="2Fe-2S ferredoxin-type" evidence="1">
    <location>
        <begin position="7"/>
        <end position="94"/>
    </location>
</feature>
<dbReference type="Gene3D" id="3.40.50.80">
    <property type="entry name" value="Nucleotide-binding domain of ferredoxin-NADP reductase (FNR) module"/>
    <property type="match status" value="1"/>
</dbReference>
<dbReference type="OrthoDB" id="9806195at2"/>
<dbReference type="InterPro" id="IPR001041">
    <property type="entry name" value="2Fe-2S_ferredoxin-type"/>
</dbReference>
<dbReference type="SUPFAM" id="SSF63380">
    <property type="entry name" value="Riboflavin synthase domain-like"/>
    <property type="match status" value="1"/>
</dbReference>
<dbReference type="PANTHER" id="PTHR47354">
    <property type="entry name" value="NADH OXIDOREDUCTASE HCR"/>
    <property type="match status" value="1"/>
</dbReference>
<evidence type="ECO:0000259" key="2">
    <source>
        <dbReference type="PROSITE" id="PS51384"/>
    </source>
</evidence>
<gene>
    <name evidence="3" type="ORF">C7443_10841</name>
</gene>
<dbReference type="Pfam" id="PF00970">
    <property type="entry name" value="FAD_binding_6"/>
    <property type="match status" value="1"/>
</dbReference>
<feature type="domain" description="FAD-binding FR-type" evidence="2">
    <location>
        <begin position="101"/>
        <end position="201"/>
    </location>
</feature>
<sequence length="335" mass="36050">MAANPNHLIRLAPHGGSFECAPGQTVLDAAMAAGYWLPHSCRAGSCNSCELPVLEGRFHHLELPADGGAVAAGRCRSCRALADSDLLLEAPGVPREPGQRVVSCGARVSAVERPSADVAVLHLQLPEHSGFQFRAGQYADVLLKDGARRSYSMANAPDEANVIEWHVRRMEGGRFSTHAYDKLKVGAMLRIEGPFGTFTLQPGDAPVVLLASGTGYAPIAAMLKAHGAELARRRAVLYWGGRQRADLYAVAEVEQWQAEHPGIRLIPVLSEADPQWQGRRGLVHAAVLADLPDLSAYEVYACGNPLMIDAARSHFTASAGLPPERFFADAFVLRH</sequence>
<dbReference type="RefSeq" id="WP_110019223.1">
    <property type="nucleotide sequence ID" value="NZ_QGTJ01000008.1"/>
</dbReference>
<dbReference type="CDD" id="cd06189">
    <property type="entry name" value="flavin_oxioreductase"/>
    <property type="match status" value="1"/>
</dbReference>
<dbReference type="PRINTS" id="PR00410">
    <property type="entry name" value="PHEHYDRXLASE"/>
</dbReference>
<dbReference type="InterPro" id="IPR008333">
    <property type="entry name" value="Cbr1-like_FAD-bd_dom"/>
</dbReference>
<reference evidence="3 4" key="1">
    <citation type="submission" date="2018-05" db="EMBL/GenBank/DDBJ databases">
        <title>Genomic Encyclopedia of Type Strains, Phase IV (KMG-IV): sequencing the most valuable type-strain genomes for metagenomic binning, comparative biology and taxonomic classification.</title>
        <authorList>
            <person name="Goeker M."/>
        </authorList>
    </citation>
    <scope>NUCLEOTIDE SEQUENCE [LARGE SCALE GENOMIC DNA]</scope>
    <source>
        <strain evidence="3 4">DSM 23606</strain>
    </source>
</reference>
<dbReference type="Proteomes" id="UP000246569">
    <property type="component" value="Unassembled WGS sequence"/>
</dbReference>
<evidence type="ECO:0000313" key="4">
    <source>
        <dbReference type="Proteomes" id="UP000246569"/>
    </source>
</evidence>
<dbReference type="AlphaFoldDB" id="A0A317MT67"/>
<evidence type="ECO:0000313" key="3">
    <source>
        <dbReference type="EMBL" id="PWV60112.1"/>
    </source>
</evidence>
<dbReference type="GO" id="GO:0051536">
    <property type="term" value="F:iron-sulfur cluster binding"/>
    <property type="evidence" value="ECO:0007669"/>
    <property type="project" value="InterPro"/>
</dbReference>
<dbReference type="EMBL" id="QGTJ01000008">
    <property type="protein sequence ID" value="PWV60112.1"/>
    <property type="molecule type" value="Genomic_DNA"/>
</dbReference>
<dbReference type="Pfam" id="PF00111">
    <property type="entry name" value="Fer2"/>
    <property type="match status" value="1"/>
</dbReference>
<keyword evidence="4" id="KW-1185">Reference proteome</keyword>
<dbReference type="InterPro" id="IPR017938">
    <property type="entry name" value="Riboflavin_synthase-like_b-brl"/>
</dbReference>
<dbReference type="InterPro" id="IPR036010">
    <property type="entry name" value="2Fe-2S_ferredoxin-like_sf"/>
</dbReference>
<dbReference type="InterPro" id="IPR039261">
    <property type="entry name" value="FNR_nucleotide-bd"/>
</dbReference>
<organism evidence="3 4">
    <name type="scientific">Plasticicumulans acidivorans</name>
    <dbReference type="NCBI Taxonomy" id="886464"/>
    <lineage>
        <taxon>Bacteria</taxon>
        <taxon>Pseudomonadati</taxon>
        <taxon>Pseudomonadota</taxon>
        <taxon>Gammaproteobacteria</taxon>
        <taxon>Candidatus Competibacteraceae</taxon>
        <taxon>Plasticicumulans</taxon>
    </lineage>
</organism>
<dbReference type="PANTHER" id="PTHR47354:SF5">
    <property type="entry name" value="PROTEIN RFBI"/>
    <property type="match status" value="1"/>
</dbReference>
<dbReference type="GO" id="GO:0016491">
    <property type="term" value="F:oxidoreductase activity"/>
    <property type="evidence" value="ECO:0007669"/>
    <property type="project" value="InterPro"/>
</dbReference>
<dbReference type="SUPFAM" id="SSF54292">
    <property type="entry name" value="2Fe-2S ferredoxin-like"/>
    <property type="match status" value="1"/>
</dbReference>
<dbReference type="InterPro" id="IPR001433">
    <property type="entry name" value="OxRdtase_FAD/NAD-bd"/>
</dbReference>
<name>A0A317MT67_9GAMM</name>
<protein>
    <submittedName>
        <fullName evidence="3">CDP-4-dehydro-6-deoxyglucose reductase</fullName>
    </submittedName>
</protein>
<proteinExistence type="predicted"/>
<dbReference type="Gene3D" id="3.10.20.30">
    <property type="match status" value="1"/>
</dbReference>
<dbReference type="Pfam" id="PF00175">
    <property type="entry name" value="NAD_binding_1"/>
    <property type="match status" value="1"/>
</dbReference>
<dbReference type="InterPro" id="IPR017927">
    <property type="entry name" value="FAD-bd_FR_type"/>
</dbReference>
<evidence type="ECO:0000259" key="1">
    <source>
        <dbReference type="PROSITE" id="PS51085"/>
    </source>
</evidence>
<dbReference type="PROSITE" id="PS51085">
    <property type="entry name" value="2FE2S_FER_2"/>
    <property type="match status" value="1"/>
</dbReference>
<dbReference type="CDD" id="cd00207">
    <property type="entry name" value="fer2"/>
    <property type="match status" value="1"/>
</dbReference>
<dbReference type="SUPFAM" id="SSF52343">
    <property type="entry name" value="Ferredoxin reductase-like, C-terminal NADP-linked domain"/>
    <property type="match status" value="1"/>
</dbReference>
<comment type="caution">
    <text evidence="3">The sequence shown here is derived from an EMBL/GenBank/DDBJ whole genome shotgun (WGS) entry which is preliminary data.</text>
</comment>
<accession>A0A317MT67</accession>
<dbReference type="InterPro" id="IPR012675">
    <property type="entry name" value="Beta-grasp_dom_sf"/>
</dbReference>
<dbReference type="Gene3D" id="2.40.30.10">
    <property type="entry name" value="Translation factors"/>
    <property type="match status" value="1"/>
</dbReference>